<dbReference type="CDD" id="cd13143">
    <property type="entry name" value="MATE_MepA_like"/>
    <property type="match status" value="1"/>
</dbReference>
<keyword evidence="9" id="KW-0046">Antibiotic resistance</keyword>
<dbReference type="GO" id="GO:0015297">
    <property type="term" value="F:antiporter activity"/>
    <property type="evidence" value="ECO:0007669"/>
    <property type="project" value="InterPro"/>
</dbReference>
<gene>
    <name evidence="11" type="ORF">GA560_10670</name>
</gene>
<comment type="subcellular location">
    <subcellularLocation>
        <location evidence="1">Cell membrane</location>
        <topology evidence="1">Multi-pass membrane protein</topology>
    </subcellularLocation>
</comment>
<feature type="transmembrane region" description="Helical" evidence="10">
    <location>
        <begin position="135"/>
        <end position="157"/>
    </location>
</feature>
<feature type="transmembrane region" description="Helical" evidence="10">
    <location>
        <begin position="387"/>
        <end position="406"/>
    </location>
</feature>
<dbReference type="InterPro" id="IPR002528">
    <property type="entry name" value="MATE_fam"/>
</dbReference>
<name>A0A4Q5DRD9_9BACE</name>
<feature type="transmembrane region" description="Helical" evidence="10">
    <location>
        <begin position="12"/>
        <end position="36"/>
    </location>
</feature>
<feature type="transmembrane region" description="Helical" evidence="10">
    <location>
        <begin position="235"/>
        <end position="258"/>
    </location>
</feature>
<keyword evidence="6 10" id="KW-0812">Transmembrane</keyword>
<keyword evidence="4" id="KW-0813">Transport</keyword>
<dbReference type="InterPro" id="IPR048279">
    <property type="entry name" value="MdtK-like"/>
</dbReference>
<evidence type="ECO:0000256" key="10">
    <source>
        <dbReference type="SAM" id="Phobius"/>
    </source>
</evidence>
<evidence type="ECO:0000256" key="4">
    <source>
        <dbReference type="ARBA" id="ARBA00022448"/>
    </source>
</evidence>
<dbReference type="GO" id="GO:0005886">
    <property type="term" value="C:plasma membrane"/>
    <property type="evidence" value="ECO:0007669"/>
    <property type="project" value="UniProtKB-SubCell"/>
</dbReference>
<evidence type="ECO:0000256" key="5">
    <source>
        <dbReference type="ARBA" id="ARBA00022475"/>
    </source>
</evidence>
<sequence>MDTKQAFEDMPVAKAVLVNAVPAVLSMLVTLIYNVADTFFIGQTGDEMQVAAVSLATPVFLLFMAIGTLYGIGGTSVISRAFGEGRDDFARTVGSFCFWMSVFTGILCILVFLSGMDYILQWIGASGNTEGYARTYLSCVAWSAPFVIVSTAFSNIVRAEGKSKEAMNGVLIGTVLNIVLDPVFILWLDYGIAGAAWATVIGYTVATAYYVLLLTGKRSGLTISLSRFNLKAETAAPVFAIGIPASLNCIMMSVSTIILNVCLVSYGDRVVAAMGVASKVIMMVVLVQLGLGQGIQPLLGYCYGARRWDRFKAVMRLSLLAGLGMGISLTLLCGWFSDSLVACFIDSESIREYGVPFVRTLLLSGPVMGVLFIYINALQAVGAAGYSFLLSISRQGIIFIPCLLLFDRLFRLGGAVAAQPVADVLSLLLAVCLFLRTKKRMKETVV</sequence>
<evidence type="ECO:0000256" key="3">
    <source>
        <dbReference type="ARBA" id="ARBA00022106"/>
    </source>
</evidence>
<accession>A0A4Q5DRD9</accession>
<dbReference type="AlphaFoldDB" id="A0A4Q5DRD9"/>
<evidence type="ECO:0000256" key="1">
    <source>
        <dbReference type="ARBA" id="ARBA00004651"/>
    </source>
</evidence>
<evidence type="ECO:0000256" key="8">
    <source>
        <dbReference type="ARBA" id="ARBA00023136"/>
    </source>
</evidence>
<reference evidence="11 12" key="1">
    <citation type="journal article" date="2019" name="Nat. Med.">
        <title>A library of human gut bacterial isolates paired with longitudinal multiomics data enables mechanistic microbiome research.</title>
        <authorList>
            <person name="Poyet M."/>
            <person name="Groussin M."/>
            <person name="Gibbons S.M."/>
            <person name="Avila-Pacheco J."/>
            <person name="Jiang X."/>
            <person name="Kearney S.M."/>
            <person name="Perrotta A.R."/>
            <person name="Berdy B."/>
            <person name="Zhao S."/>
            <person name="Lieberman T.D."/>
            <person name="Swanson P.K."/>
            <person name="Smith M."/>
            <person name="Roesemann S."/>
            <person name="Alexander J.E."/>
            <person name="Rich S.A."/>
            <person name="Livny J."/>
            <person name="Vlamakis H."/>
            <person name="Clish C."/>
            <person name="Bullock K."/>
            <person name="Deik A."/>
            <person name="Scott J."/>
            <person name="Pierce K.A."/>
            <person name="Xavier R.J."/>
            <person name="Alm E.J."/>
        </authorList>
    </citation>
    <scope>NUCLEOTIDE SEQUENCE [LARGE SCALE GENOMIC DNA]</scope>
    <source>
        <strain evidence="11 12">BIOML-A73</strain>
    </source>
</reference>
<evidence type="ECO:0000256" key="9">
    <source>
        <dbReference type="ARBA" id="ARBA00023251"/>
    </source>
</evidence>
<feature type="transmembrane region" description="Helical" evidence="10">
    <location>
        <begin position="48"/>
        <end position="72"/>
    </location>
</feature>
<dbReference type="PIRSF" id="PIRSF006603">
    <property type="entry name" value="DinF"/>
    <property type="match status" value="1"/>
</dbReference>
<dbReference type="NCBIfam" id="TIGR00797">
    <property type="entry name" value="matE"/>
    <property type="match status" value="1"/>
</dbReference>
<evidence type="ECO:0000256" key="2">
    <source>
        <dbReference type="ARBA" id="ARBA00008417"/>
    </source>
</evidence>
<dbReference type="GO" id="GO:0046677">
    <property type="term" value="P:response to antibiotic"/>
    <property type="evidence" value="ECO:0007669"/>
    <property type="project" value="UniProtKB-KW"/>
</dbReference>
<keyword evidence="7 10" id="KW-1133">Transmembrane helix</keyword>
<feature type="transmembrane region" description="Helical" evidence="10">
    <location>
        <begin position="169"/>
        <end position="188"/>
    </location>
</feature>
<dbReference type="Proteomes" id="UP000474077">
    <property type="component" value="Unassembled WGS sequence"/>
</dbReference>
<dbReference type="GO" id="GO:0042910">
    <property type="term" value="F:xenobiotic transmembrane transporter activity"/>
    <property type="evidence" value="ECO:0007669"/>
    <property type="project" value="InterPro"/>
</dbReference>
<dbReference type="InterPro" id="IPR045070">
    <property type="entry name" value="MATE_MepA-like"/>
</dbReference>
<dbReference type="EMBL" id="WDER01000024">
    <property type="protein sequence ID" value="KAB6082969.1"/>
    <property type="molecule type" value="Genomic_DNA"/>
</dbReference>
<dbReference type="PANTHER" id="PTHR43823:SF3">
    <property type="entry name" value="MULTIDRUG EXPORT PROTEIN MEPA"/>
    <property type="match status" value="1"/>
</dbReference>
<feature type="transmembrane region" description="Helical" evidence="10">
    <location>
        <begin position="194"/>
        <end position="214"/>
    </location>
</feature>
<feature type="transmembrane region" description="Helical" evidence="10">
    <location>
        <begin position="93"/>
        <end position="115"/>
    </location>
</feature>
<feature type="transmembrane region" description="Helical" evidence="10">
    <location>
        <begin position="357"/>
        <end position="375"/>
    </location>
</feature>
<dbReference type="PANTHER" id="PTHR43823">
    <property type="entry name" value="SPORULATION PROTEIN YKVU"/>
    <property type="match status" value="1"/>
</dbReference>
<feature type="transmembrane region" description="Helical" evidence="10">
    <location>
        <begin position="313"/>
        <end position="337"/>
    </location>
</feature>
<evidence type="ECO:0000256" key="7">
    <source>
        <dbReference type="ARBA" id="ARBA00022989"/>
    </source>
</evidence>
<evidence type="ECO:0000313" key="12">
    <source>
        <dbReference type="Proteomes" id="UP000474077"/>
    </source>
</evidence>
<evidence type="ECO:0000313" key="11">
    <source>
        <dbReference type="EMBL" id="KAB6082969.1"/>
    </source>
</evidence>
<comment type="similarity">
    <text evidence="2">Belongs to the multi antimicrobial extrusion (MATE) (TC 2.A.66.1) family. MepA subfamily.</text>
</comment>
<comment type="caution">
    <text evidence="11">The sequence shown here is derived from an EMBL/GenBank/DDBJ whole genome shotgun (WGS) entry which is preliminary data.</text>
</comment>
<keyword evidence="5" id="KW-1003">Cell membrane</keyword>
<protein>
    <recommendedName>
        <fullName evidence="3">Multidrug export protein MepA</fullName>
    </recommendedName>
</protein>
<evidence type="ECO:0000256" key="6">
    <source>
        <dbReference type="ARBA" id="ARBA00022692"/>
    </source>
</evidence>
<proteinExistence type="inferred from homology"/>
<organism evidence="11 12">
    <name type="scientific">Bacteroides xylanisolvens</name>
    <dbReference type="NCBI Taxonomy" id="371601"/>
    <lineage>
        <taxon>Bacteria</taxon>
        <taxon>Pseudomonadati</taxon>
        <taxon>Bacteroidota</taxon>
        <taxon>Bacteroidia</taxon>
        <taxon>Bacteroidales</taxon>
        <taxon>Bacteroidaceae</taxon>
        <taxon>Bacteroides</taxon>
    </lineage>
</organism>
<feature type="transmembrane region" description="Helical" evidence="10">
    <location>
        <begin position="270"/>
        <end position="292"/>
    </location>
</feature>
<dbReference type="InterPro" id="IPR051327">
    <property type="entry name" value="MATE_MepA_subfamily"/>
</dbReference>
<feature type="transmembrane region" description="Helical" evidence="10">
    <location>
        <begin position="412"/>
        <end position="435"/>
    </location>
</feature>
<dbReference type="RefSeq" id="WP_149923540.1">
    <property type="nucleotide sequence ID" value="NZ_RCXZ01000004.1"/>
</dbReference>
<keyword evidence="8 10" id="KW-0472">Membrane</keyword>
<dbReference type="Pfam" id="PF01554">
    <property type="entry name" value="MatE"/>
    <property type="match status" value="2"/>
</dbReference>